<dbReference type="Proteomes" id="UP000011513">
    <property type="component" value="Unassembled WGS sequence"/>
</dbReference>
<dbReference type="RefSeq" id="WP_008388470.1">
    <property type="nucleotide sequence ID" value="NZ_AOIV01000038.1"/>
</dbReference>
<dbReference type="PATRIC" id="fig|1227487.5.peg.3136"/>
<dbReference type="EMBL" id="AOIV01000038">
    <property type="protein sequence ID" value="ELZ27985.1"/>
    <property type="molecule type" value="Genomic_DNA"/>
</dbReference>
<dbReference type="InterPro" id="IPR011991">
    <property type="entry name" value="ArsR-like_HTH"/>
</dbReference>
<dbReference type="SUPFAM" id="SSF46785">
    <property type="entry name" value="Winged helix' DNA-binding domain"/>
    <property type="match status" value="1"/>
</dbReference>
<keyword evidence="3" id="KW-0804">Transcription</keyword>
<dbReference type="GO" id="GO:0003677">
    <property type="term" value="F:DNA binding"/>
    <property type="evidence" value="ECO:0007669"/>
    <property type="project" value="UniProtKB-KW"/>
</dbReference>
<dbReference type="GO" id="GO:0045892">
    <property type="term" value="P:negative regulation of DNA-templated transcription"/>
    <property type="evidence" value="ECO:0007669"/>
    <property type="project" value="TreeGrafter"/>
</dbReference>
<dbReference type="InterPro" id="IPR036390">
    <property type="entry name" value="WH_DNA-bd_sf"/>
</dbReference>
<dbReference type="OrthoDB" id="14763at2157"/>
<keyword evidence="1" id="KW-0805">Transcription regulation</keyword>
<accession>M0CXP7</accession>
<dbReference type="GO" id="GO:0003700">
    <property type="term" value="F:DNA-binding transcription factor activity"/>
    <property type="evidence" value="ECO:0007669"/>
    <property type="project" value="TreeGrafter"/>
</dbReference>
<feature type="domain" description="IclR-ED" evidence="4">
    <location>
        <begin position="70"/>
        <end position="254"/>
    </location>
</feature>
<name>M0CXP7_HALPD</name>
<evidence type="ECO:0000313" key="6">
    <source>
        <dbReference type="Proteomes" id="UP000011513"/>
    </source>
</evidence>
<proteinExistence type="predicted"/>
<keyword evidence="6" id="KW-1185">Reference proteome</keyword>
<keyword evidence="2" id="KW-0238">DNA-binding</keyword>
<dbReference type="Pfam" id="PF09339">
    <property type="entry name" value="HTH_IclR"/>
    <property type="match status" value="1"/>
</dbReference>
<dbReference type="SMART" id="SM00346">
    <property type="entry name" value="HTH_ICLR"/>
    <property type="match status" value="1"/>
</dbReference>
<dbReference type="InterPro" id="IPR050707">
    <property type="entry name" value="HTH_MetabolicPath_Reg"/>
</dbReference>
<comment type="caution">
    <text evidence="5">The sequence shown here is derived from an EMBL/GenBank/DDBJ whole genome shotgun (WGS) entry which is preliminary data.</text>
</comment>
<dbReference type="eggNOG" id="arCOG02798">
    <property type="taxonomic scope" value="Archaea"/>
</dbReference>
<dbReference type="PROSITE" id="PS51078">
    <property type="entry name" value="ICLR_ED"/>
    <property type="match status" value="1"/>
</dbReference>
<gene>
    <name evidence="5" type="ORF">C474_15829</name>
</gene>
<dbReference type="InterPro" id="IPR036388">
    <property type="entry name" value="WH-like_DNA-bd_sf"/>
</dbReference>
<evidence type="ECO:0000313" key="5">
    <source>
        <dbReference type="EMBL" id="ELZ27985.1"/>
    </source>
</evidence>
<dbReference type="Gene3D" id="3.30.450.40">
    <property type="match status" value="1"/>
</dbReference>
<evidence type="ECO:0000256" key="2">
    <source>
        <dbReference type="ARBA" id="ARBA00023125"/>
    </source>
</evidence>
<dbReference type="InterPro" id="IPR005471">
    <property type="entry name" value="Tscrpt_reg_IclR_N"/>
</dbReference>
<evidence type="ECO:0000259" key="4">
    <source>
        <dbReference type="PROSITE" id="PS51078"/>
    </source>
</evidence>
<dbReference type="PANTHER" id="PTHR30136:SF35">
    <property type="entry name" value="HTH-TYPE TRANSCRIPTIONAL REGULATOR RV1719"/>
    <property type="match status" value="1"/>
</dbReference>
<dbReference type="Pfam" id="PF01614">
    <property type="entry name" value="IclR_C"/>
    <property type="match status" value="1"/>
</dbReference>
<dbReference type="AlphaFoldDB" id="M0CXP7"/>
<dbReference type="InParanoid" id="M0CXP7"/>
<dbReference type="SUPFAM" id="SSF55781">
    <property type="entry name" value="GAF domain-like"/>
    <property type="match status" value="1"/>
</dbReference>
<dbReference type="InterPro" id="IPR029016">
    <property type="entry name" value="GAF-like_dom_sf"/>
</dbReference>
<dbReference type="InterPro" id="IPR014757">
    <property type="entry name" value="Tscrpt_reg_IclR_C"/>
</dbReference>
<reference evidence="5 6" key="1">
    <citation type="journal article" date="2014" name="PLoS Genet.">
        <title>Phylogenetically driven sequencing of extremely halophilic archaea reveals strategies for static and dynamic osmo-response.</title>
        <authorList>
            <person name="Becker E.A."/>
            <person name="Seitzer P.M."/>
            <person name="Tritt A."/>
            <person name="Larsen D."/>
            <person name="Krusor M."/>
            <person name="Yao A.I."/>
            <person name="Wu D."/>
            <person name="Madern D."/>
            <person name="Eisen J.A."/>
            <person name="Darling A.E."/>
            <person name="Facciotti M.T."/>
        </authorList>
    </citation>
    <scope>NUCLEOTIDE SEQUENCE [LARGE SCALE GENOMIC DNA]</scope>
    <source>
        <strain evidence="5 6">JCM 14848</strain>
    </source>
</reference>
<dbReference type="Gene3D" id="1.10.10.10">
    <property type="entry name" value="Winged helix-like DNA-binding domain superfamily/Winged helix DNA-binding domain"/>
    <property type="match status" value="1"/>
</dbReference>
<sequence>MPTDQTRRTVDAVQTTLDIIEFLQERERAGVTEIAEAVDRSKGTVHGHMATLTENEYVVNEDGIYRLSLRYLDLAETVRGRLRIYDVVTEELDDLAAECGELAQFATEEHGRAVYIYKTEGENAVQTASSVGNREYLHCISLGKAMLAYMPEERVDEIVDKHGLPESTPSTITTREALFEELAEIRQRGYAFDREEKIEGLRCVAAPVVMKGEVVGALSVSGPASRFEGEMYEERLPNLVTRSANVIQINAQFS</sequence>
<dbReference type="CDD" id="cd00090">
    <property type="entry name" value="HTH_ARSR"/>
    <property type="match status" value="1"/>
</dbReference>
<organism evidence="5 6">
    <name type="scientific">Halogeometricum pallidum JCM 14848</name>
    <dbReference type="NCBI Taxonomy" id="1227487"/>
    <lineage>
        <taxon>Archaea</taxon>
        <taxon>Methanobacteriati</taxon>
        <taxon>Methanobacteriota</taxon>
        <taxon>Stenosarchaea group</taxon>
        <taxon>Halobacteria</taxon>
        <taxon>Halobacteriales</taxon>
        <taxon>Haloferacaceae</taxon>
        <taxon>Halogeometricum</taxon>
    </lineage>
</organism>
<evidence type="ECO:0000256" key="3">
    <source>
        <dbReference type="ARBA" id="ARBA00023163"/>
    </source>
</evidence>
<dbReference type="PANTHER" id="PTHR30136">
    <property type="entry name" value="HELIX-TURN-HELIX TRANSCRIPTIONAL REGULATOR, ICLR FAMILY"/>
    <property type="match status" value="1"/>
</dbReference>
<evidence type="ECO:0000256" key="1">
    <source>
        <dbReference type="ARBA" id="ARBA00023015"/>
    </source>
</evidence>
<protein>
    <submittedName>
        <fullName evidence="5">IclR family transcriptional regulator</fullName>
    </submittedName>
</protein>